<organism evidence="1 2">
    <name type="scientific">Leptonema illini DSM 21528</name>
    <dbReference type="NCBI Taxonomy" id="929563"/>
    <lineage>
        <taxon>Bacteria</taxon>
        <taxon>Pseudomonadati</taxon>
        <taxon>Spirochaetota</taxon>
        <taxon>Spirochaetia</taxon>
        <taxon>Leptospirales</taxon>
        <taxon>Leptospiraceae</taxon>
        <taxon>Leptonema</taxon>
    </lineage>
</organism>
<name>H2CH67_9LEPT</name>
<evidence type="ECO:0000313" key="1">
    <source>
        <dbReference type="EMBL" id="EHQ06937.1"/>
    </source>
</evidence>
<dbReference type="Proteomes" id="UP000005737">
    <property type="component" value="Unassembled WGS sequence"/>
</dbReference>
<dbReference type="HOGENOM" id="CLU_2954978_0_0_12"/>
<keyword evidence="2" id="KW-1185">Reference proteome</keyword>
<protein>
    <submittedName>
        <fullName evidence="1">Uncharacterized protein</fullName>
    </submittedName>
</protein>
<proteinExistence type="predicted"/>
<accession>H2CH67</accession>
<evidence type="ECO:0000313" key="2">
    <source>
        <dbReference type="Proteomes" id="UP000005737"/>
    </source>
</evidence>
<dbReference type="EMBL" id="JH597773">
    <property type="protein sequence ID" value="EHQ06937.1"/>
    <property type="molecule type" value="Genomic_DNA"/>
</dbReference>
<dbReference type="STRING" id="183.GCA_002009735_03188"/>
<sequence>MSAITLGTFSFYTYRAYRDFSTDITGSKLELHNRTQTEIDLGVPTTPTAFNLHLTFPLP</sequence>
<gene>
    <name evidence="1" type="ORF">Lepil_2261</name>
</gene>
<reference evidence="1 2" key="1">
    <citation type="submission" date="2011-10" db="EMBL/GenBank/DDBJ databases">
        <title>The Improved High-Quality Draft genome of Leptonema illini DSM 21528.</title>
        <authorList>
            <consortium name="US DOE Joint Genome Institute (JGI-PGF)"/>
            <person name="Lucas S."/>
            <person name="Copeland A."/>
            <person name="Lapidus A."/>
            <person name="Glavina del Rio T."/>
            <person name="Dalin E."/>
            <person name="Tice H."/>
            <person name="Bruce D."/>
            <person name="Goodwin L."/>
            <person name="Pitluck S."/>
            <person name="Peters L."/>
            <person name="Mikhailova N."/>
            <person name="Held B."/>
            <person name="Kyrpides N."/>
            <person name="Mavromatis K."/>
            <person name="Ivanova N."/>
            <person name="Markowitz V."/>
            <person name="Cheng J.-F."/>
            <person name="Hugenholtz P."/>
            <person name="Woyke T."/>
            <person name="Wu D."/>
            <person name="Gronow S."/>
            <person name="Wellnitz S."/>
            <person name="Brambilla E.-M."/>
            <person name="Klenk H.-P."/>
            <person name="Eisen J.A."/>
        </authorList>
    </citation>
    <scope>NUCLEOTIDE SEQUENCE [LARGE SCALE GENOMIC DNA]</scope>
    <source>
        <strain evidence="1 2">DSM 21528</strain>
    </source>
</reference>
<dbReference type="AlphaFoldDB" id="H2CH67"/>